<feature type="transmembrane region" description="Helical" evidence="6">
    <location>
        <begin position="111"/>
        <end position="131"/>
    </location>
</feature>
<feature type="transmembrane region" description="Helical" evidence="6">
    <location>
        <begin position="36"/>
        <end position="58"/>
    </location>
</feature>
<accession>A0ABV0IL70</accession>
<keyword evidence="4 6" id="KW-1133">Transmembrane helix</keyword>
<evidence type="ECO:0000256" key="2">
    <source>
        <dbReference type="ARBA" id="ARBA00008974"/>
    </source>
</evidence>
<organism evidence="7 8">
    <name type="scientific">Citricoccus nitrophenolicus</name>
    <dbReference type="NCBI Taxonomy" id="863575"/>
    <lineage>
        <taxon>Bacteria</taxon>
        <taxon>Bacillati</taxon>
        <taxon>Actinomycetota</taxon>
        <taxon>Actinomycetes</taxon>
        <taxon>Micrococcales</taxon>
        <taxon>Micrococcaceae</taxon>
        <taxon>Citricoccus</taxon>
    </lineage>
</organism>
<evidence type="ECO:0000256" key="1">
    <source>
        <dbReference type="ARBA" id="ARBA00004141"/>
    </source>
</evidence>
<evidence type="ECO:0000313" key="7">
    <source>
        <dbReference type="EMBL" id="MEO9248230.1"/>
    </source>
</evidence>
<reference evidence="7 8" key="1">
    <citation type="submission" date="2024-05" db="EMBL/GenBank/DDBJ databases">
        <authorList>
            <person name="Yi C."/>
        </authorList>
    </citation>
    <scope>NUCLEOTIDE SEQUENCE [LARGE SCALE GENOMIC DNA]</scope>
    <source>
        <strain evidence="7 8">XS13</strain>
    </source>
</reference>
<dbReference type="Pfam" id="PF02133">
    <property type="entry name" value="Transp_cyt_pur"/>
    <property type="match status" value="1"/>
</dbReference>
<evidence type="ECO:0000256" key="5">
    <source>
        <dbReference type="ARBA" id="ARBA00023136"/>
    </source>
</evidence>
<feature type="transmembrane region" description="Helical" evidence="6">
    <location>
        <begin position="143"/>
        <end position="161"/>
    </location>
</feature>
<keyword evidence="8" id="KW-1185">Reference proteome</keyword>
<dbReference type="PANTHER" id="PTHR30569">
    <property type="entry name" value="CYTOSINE TRANSPORTER CODB"/>
    <property type="match status" value="1"/>
</dbReference>
<sequence>MTALAPPPVDTTQASRPVDADYPASRVPLRQRRPTLSLVIVIAGFVFYTPTMVTGGAVATSSGFGGYLGLAITASLILAVYIGLLAVASARTGLTTVLLSRLVLGRWGGKWASLILGGTQVGWYAITIGILGDLISTAFGWQITWPVIVVGGILMATTAYVGFKGIEILSWISIPLMLALCLLVFFRAMEHTGGWAGLLATAGTGDMSPGLAITLLVGTFVSGGTQIGNWSRFDRGSSLRVFSMVFAAVVIVHFTMLFFGGVGAAAFGEPDFVNLLMTMGLITAAVVLLVANLWTTNDNAAYAFGVAGAELFERKSKSPFIIGGVALGIVLAITGVADAMTNFLVLVGIVIPPLGGALIGTFFVAWRGKDPGADLDGQPRFRIPGAVSYVVGAAAAFACNMLALGSPALVGIIVSAALSAAWGTRDRRRGATTL</sequence>
<protein>
    <submittedName>
        <fullName evidence="7">Cytosine permease</fullName>
    </submittedName>
</protein>
<dbReference type="Proteomes" id="UP001484097">
    <property type="component" value="Unassembled WGS sequence"/>
</dbReference>
<evidence type="ECO:0000256" key="4">
    <source>
        <dbReference type="ARBA" id="ARBA00022989"/>
    </source>
</evidence>
<comment type="similarity">
    <text evidence="2">Belongs to the purine-cytosine permease (2.A.39) family.</text>
</comment>
<dbReference type="InterPro" id="IPR001248">
    <property type="entry name" value="Pur-cyt_permease"/>
</dbReference>
<evidence type="ECO:0000256" key="6">
    <source>
        <dbReference type="SAM" id="Phobius"/>
    </source>
</evidence>
<dbReference type="Gene3D" id="1.10.4160.10">
    <property type="entry name" value="Hydantoin permease"/>
    <property type="match status" value="1"/>
</dbReference>
<feature type="transmembrane region" description="Helical" evidence="6">
    <location>
        <begin position="168"/>
        <end position="189"/>
    </location>
</feature>
<feature type="transmembrane region" description="Helical" evidence="6">
    <location>
        <begin position="343"/>
        <end position="366"/>
    </location>
</feature>
<keyword evidence="5 6" id="KW-0472">Membrane</keyword>
<keyword evidence="3 6" id="KW-0812">Transmembrane</keyword>
<dbReference type="RefSeq" id="WP_347920829.1">
    <property type="nucleotide sequence ID" value="NZ_JBDXMX010000004.1"/>
</dbReference>
<feature type="transmembrane region" description="Helical" evidence="6">
    <location>
        <begin position="409"/>
        <end position="425"/>
    </location>
</feature>
<feature type="transmembrane region" description="Helical" evidence="6">
    <location>
        <begin position="64"/>
        <end position="90"/>
    </location>
</feature>
<evidence type="ECO:0000256" key="3">
    <source>
        <dbReference type="ARBA" id="ARBA00022692"/>
    </source>
</evidence>
<feature type="transmembrane region" description="Helical" evidence="6">
    <location>
        <begin position="386"/>
        <end position="403"/>
    </location>
</feature>
<feature type="transmembrane region" description="Helical" evidence="6">
    <location>
        <begin position="241"/>
        <end position="266"/>
    </location>
</feature>
<feature type="transmembrane region" description="Helical" evidence="6">
    <location>
        <begin position="320"/>
        <end position="337"/>
    </location>
</feature>
<feature type="transmembrane region" description="Helical" evidence="6">
    <location>
        <begin position="209"/>
        <end position="229"/>
    </location>
</feature>
<name>A0ABV0IL70_9MICC</name>
<dbReference type="InterPro" id="IPR030191">
    <property type="entry name" value="CodB"/>
</dbReference>
<evidence type="ECO:0000313" key="8">
    <source>
        <dbReference type="Proteomes" id="UP001484097"/>
    </source>
</evidence>
<comment type="caution">
    <text evidence="7">The sequence shown here is derived from an EMBL/GenBank/DDBJ whole genome shotgun (WGS) entry which is preliminary data.</text>
</comment>
<feature type="transmembrane region" description="Helical" evidence="6">
    <location>
        <begin position="272"/>
        <end position="294"/>
    </location>
</feature>
<comment type="subcellular location">
    <subcellularLocation>
        <location evidence="1">Membrane</location>
        <topology evidence="1">Multi-pass membrane protein</topology>
    </subcellularLocation>
</comment>
<proteinExistence type="inferred from homology"/>
<dbReference type="PANTHER" id="PTHR30569:SF0">
    <property type="entry name" value="CYTOSINE PERMEASE"/>
    <property type="match status" value="1"/>
</dbReference>
<dbReference type="EMBL" id="JBDXMX010000004">
    <property type="protein sequence ID" value="MEO9248230.1"/>
    <property type="molecule type" value="Genomic_DNA"/>
</dbReference>
<gene>
    <name evidence="7" type="ORF">ABDK96_11095</name>
</gene>